<evidence type="ECO:0000313" key="3">
    <source>
        <dbReference type="Proteomes" id="UP000813444"/>
    </source>
</evidence>
<evidence type="ECO:0000313" key="2">
    <source>
        <dbReference type="EMBL" id="KAH7302847.1"/>
    </source>
</evidence>
<dbReference type="AlphaFoldDB" id="A0A8K0SET9"/>
<sequence length="139" mass="15272">ARAALLRRSIPTVEQPISATPRRQPHLAQTPSSPTNRISAAAAAEGTHHAISDTLPPPQGEDQPISVAEAATRLAQEYTETYNTKLTVFRAFWAAFEETARQFTTKPEREFAQNFATSFLDFWNQALTAPKPTYSSVAA</sequence>
<dbReference type="Proteomes" id="UP000813444">
    <property type="component" value="Unassembled WGS sequence"/>
</dbReference>
<reference evidence="2" key="1">
    <citation type="journal article" date="2021" name="Nat. Commun.">
        <title>Genetic determinants of endophytism in the Arabidopsis root mycobiome.</title>
        <authorList>
            <person name="Mesny F."/>
            <person name="Miyauchi S."/>
            <person name="Thiergart T."/>
            <person name="Pickel B."/>
            <person name="Atanasova L."/>
            <person name="Karlsson M."/>
            <person name="Huettel B."/>
            <person name="Barry K.W."/>
            <person name="Haridas S."/>
            <person name="Chen C."/>
            <person name="Bauer D."/>
            <person name="Andreopoulos W."/>
            <person name="Pangilinan J."/>
            <person name="LaButti K."/>
            <person name="Riley R."/>
            <person name="Lipzen A."/>
            <person name="Clum A."/>
            <person name="Drula E."/>
            <person name="Henrissat B."/>
            <person name="Kohler A."/>
            <person name="Grigoriev I.V."/>
            <person name="Martin F.M."/>
            <person name="Hacquard S."/>
        </authorList>
    </citation>
    <scope>NUCLEOTIDE SEQUENCE</scope>
    <source>
        <strain evidence="2">MPI-CAGE-CH-0235</strain>
    </source>
</reference>
<evidence type="ECO:0000256" key="1">
    <source>
        <dbReference type="SAM" id="MobiDB-lite"/>
    </source>
</evidence>
<comment type="caution">
    <text evidence="2">The sequence shown here is derived from an EMBL/GenBank/DDBJ whole genome shotgun (WGS) entry which is preliminary data.</text>
</comment>
<feature type="region of interest" description="Disordered" evidence="1">
    <location>
        <begin position="13"/>
        <end position="63"/>
    </location>
</feature>
<name>A0A8K0SET9_9HYPO</name>
<organism evidence="2 3">
    <name type="scientific">Stachybotrys elegans</name>
    <dbReference type="NCBI Taxonomy" id="80388"/>
    <lineage>
        <taxon>Eukaryota</taxon>
        <taxon>Fungi</taxon>
        <taxon>Dikarya</taxon>
        <taxon>Ascomycota</taxon>
        <taxon>Pezizomycotina</taxon>
        <taxon>Sordariomycetes</taxon>
        <taxon>Hypocreomycetidae</taxon>
        <taxon>Hypocreales</taxon>
        <taxon>Stachybotryaceae</taxon>
        <taxon>Stachybotrys</taxon>
    </lineage>
</organism>
<feature type="non-terminal residue" evidence="2">
    <location>
        <position position="1"/>
    </location>
</feature>
<dbReference type="OrthoDB" id="5151118at2759"/>
<protein>
    <submittedName>
        <fullName evidence="2">Uncharacterized protein</fullName>
    </submittedName>
</protein>
<proteinExistence type="predicted"/>
<dbReference type="EMBL" id="JAGPNK010000052">
    <property type="protein sequence ID" value="KAH7302847.1"/>
    <property type="molecule type" value="Genomic_DNA"/>
</dbReference>
<keyword evidence="3" id="KW-1185">Reference proteome</keyword>
<accession>A0A8K0SET9</accession>
<feature type="non-terminal residue" evidence="2">
    <location>
        <position position="139"/>
    </location>
</feature>
<gene>
    <name evidence="2" type="ORF">B0I35DRAFT_340522</name>
</gene>
<feature type="compositionally biased region" description="Polar residues" evidence="1">
    <location>
        <begin position="27"/>
        <end position="38"/>
    </location>
</feature>